<name>A0A9E2P1V4_9BACT</name>
<gene>
    <name evidence="1" type="ORF">H9789_02015</name>
</gene>
<reference evidence="1" key="2">
    <citation type="submission" date="2021-04" db="EMBL/GenBank/DDBJ databases">
        <authorList>
            <person name="Gilroy R."/>
        </authorList>
    </citation>
    <scope>NUCLEOTIDE SEQUENCE</scope>
    <source>
        <strain evidence="1">G3-2149</strain>
    </source>
</reference>
<comment type="caution">
    <text evidence="1">The sequence shown here is derived from an EMBL/GenBank/DDBJ whole genome shotgun (WGS) entry which is preliminary data.</text>
</comment>
<organism evidence="1 2">
    <name type="scientific">Candidatus Paraprevotella stercoravium</name>
    <dbReference type="NCBI Taxonomy" id="2838725"/>
    <lineage>
        <taxon>Bacteria</taxon>
        <taxon>Pseudomonadati</taxon>
        <taxon>Bacteroidota</taxon>
        <taxon>Bacteroidia</taxon>
        <taxon>Bacteroidales</taxon>
        <taxon>Prevotellaceae</taxon>
        <taxon>Paraprevotella</taxon>
    </lineage>
</organism>
<evidence type="ECO:0000313" key="2">
    <source>
        <dbReference type="Proteomes" id="UP000823865"/>
    </source>
</evidence>
<sequence length="313" mass="35409">MGDILNNRIITPEDFEFLKSIGVPYTGYIKGIGYTCPVYMPAQAFRITDGNVQWNSCELHPLFYQAIDDSPERIFLSMGYTTEDIAERITHDNGNGTITVAVGNQSVTFPKEQGKINVFLKQEKGNHFIYIEVTDSKGNILLSDSKIIHSYIQEKELKKDFGTTNELSSFFNHNKETLDNINTGIGALGIGIGAKTELIDYAIRSHYNYSYSQFRKLNEGEKLIKEFRAIGRTGVKYLRSMKIIGGVGNIYSNVLSFMTLVFDDEKPYDKKLLKAALDVGFTVIGRFGPWGFAASSIYYLLDMYTDGFYFFNE</sequence>
<proteinExistence type="predicted"/>
<accession>A0A9E2P1V4</accession>
<dbReference type="Proteomes" id="UP000823865">
    <property type="component" value="Unassembled WGS sequence"/>
</dbReference>
<protein>
    <submittedName>
        <fullName evidence="1">Uncharacterized protein</fullName>
    </submittedName>
</protein>
<reference evidence="1" key="1">
    <citation type="journal article" date="2021" name="PeerJ">
        <title>Extensive microbial diversity within the chicken gut microbiome revealed by metagenomics and culture.</title>
        <authorList>
            <person name="Gilroy R."/>
            <person name="Ravi A."/>
            <person name="Getino M."/>
            <person name="Pursley I."/>
            <person name="Horton D.L."/>
            <person name="Alikhan N.F."/>
            <person name="Baker D."/>
            <person name="Gharbi K."/>
            <person name="Hall N."/>
            <person name="Watson M."/>
            <person name="Adriaenssens E.M."/>
            <person name="Foster-Nyarko E."/>
            <person name="Jarju S."/>
            <person name="Secka A."/>
            <person name="Antonio M."/>
            <person name="Oren A."/>
            <person name="Chaudhuri R.R."/>
            <person name="La Ragione R."/>
            <person name="Hildebrand F."/>
            <person name="Pallen M.J."/>
        </authorList>
    </citation>
    <scope>NUCLEOTIDE SEQUENCE</scope>
    <source>
        <strain evidence="1">G3-2149</strain>
    </source>
</reference>
<dbReference type="EMBL" id="JAHLFU010000034">
    <property type="protein sequence ID" value="MBU3852605.1"/>
    <property type="molecule type" value="Genomic_DNA"/>
</dbReference>
<evidence type="ECO:0000313" key="1">
    <source>
        <dbReference type="EMBL" id="MBU3852605.1"/>
    </source>
</evidence>
<dbReference type="AlphaFoldDB" id="A0A9E2P1V4"/>